<proteinExistence type="predicted"/>
<dbReference type="AlphaFoldDB" id="A0A0F9L0R2"/>
<comment type="caution">
    <text evidence="1">The sequence shown here is derived from an EMBL/GenBank/DDBJ whole genome shotgun (WGS) entry which is preliminary data.</text>
</comment>
<evidence type="ECO:0000313" key="1">
    <source>
        <dbReference type="EMBL" id="KKM27768.1"/>
    </source>
</evidence>
<protein>
    <submittedName>
        <fullName evidence="1">Uncharacterized protein</fullName>
    </submittedName>
</protein>
<sequence length="62" mass="7518">MTNRKVDQVARDYIVSLVVVRVREQVDPGVRMQFSTSRVYRETFFAMGRVEFRWMFSRTILR</sequence>
<name>A0A0F9L0R2_9ZZZZ</name>
<accession>A0A0F9L0R2</accession>
<dbReference type="EMBL" id="LAZR01012260">
    <property type="protein sequence ID" value="KKM27768.1"/>
    <property type="molecule type" value="Genomic_DNA"/>
</dbReference>
<organism evidence="1">
    <name type="scientific">marine sediment metagenome</name>
    <dbReference type="NCBI Taxonomy" id="412755"/>
    <lineage>
        <taxon>unclassified sequences</taxon>
        <taxon>metagenomes</taxon>
        <taxon>ecological metagenomes</taxon>
    </lineage>
</organism>
<reference evidence="1" key="1">
    <citation type="journal article" date="2015" name="Nature">
        <title>Complex archaea that bridge the gap between prokaryotes and eukaryotes.</title>
        <authorList>
            <person name="Spang A."/>
            <person name="Saw J.H."/>
            <person name="Jorgensen S.L."/>
            <person name="Zaremba-Niedzwiedzka K."/>
            <person name="Martijn J."/>
            <person name="Lind A.E."/>
            <person name="van Eijk R."/>
            <person name="Schleper C."/>
            <person name="Guy L."/>
            <person name="Ettema T.J."/>
        </authorList>
    </citation>
    <scope>NUCLEOTIDE SEQUENCE</scope>
</reference>
<gene>
    <name evidence="1" type="ORF">LCGC14_1571420</name>
</gene>